<sequence>FYGQDIRASAILNGDVEPPPEAYDLYTILQDYTEKYTTDWQNKYMHASNK</sequence>
<dbReference type="InterPro" id="IPR007461">
    <property type="entry name" value="Ysc84_actin-binding"/>
</dbReference>
<dbReference type="Proteomes" id="UP001529510">
    <property type="component" value="Unassembled WGS sequence"/>
</dbReference>
<organism evidence="2 3">
    <name type="scientific">Cirrhinus mrigala</name>
    <name type="common">Mrigala</name>
    <dbReference type="NCBI Taxonomy" id="683832"/>
    <lineage>
        <taxon>Eukaryota</taxon>
        <taxon>Metazoa</taxon>
        <taxon>Chordata</taxon>
        <taxon>Craniata</taxon>
        <taxon>Vertebrata</taxon>
        <taxon>Euteleostomi</taxon>
        <taxon>Actinopterygii</taxon>
        <taxon>Neopterygii</taxon>
        <taxon>Teleostei</taxon>
        <taxon>Ostariophysi</taxon>
        <taxon>Cypriniformes</taxon>
        <taxon>Cyprinidae</taxon>
        <taxon>Labeoninae</taxon>
        <taxon>Labeonini</taxon>
        <taxon>Cirrhinus</taxon>
    </lineage>
</organism>
<protein>
    <recommendedName>
        <fullName evidence="1">Ysc84 actin-binding domain-containing protein</fullName>
    </recommendedName>
</protein>
<dbReference type="Pfam" id="PF04366">
    <property type="entry name" value="Ysc84"/>
    <property type="match status" value="1"/>
</dbReference>
<reference evidence="2 3" key="1">
    <citation type="submission" date="2024-05" db="EMBL/GenBank/DDBJ databases">
        <title>Genome sequencing and assembly of Indian major carp, Cirrhinus mrigala (Hamilton, 1822).</title>
        <authorList>
            <person name="Mohindra V."/>
            <person name="Chowdhury L.M."/>
            <person name="Lal K."/>
            <person name="Jena J.K."/>
        </authorList>
    </citation>
    <scope>NUCLEOTIDE SEQUENCE [LARGE SCALE GENOMIC DNA]</scope>
    <source>
        <strain evidence="2">CM1030</strain>
        <tissue evidence="2">Blood</tissue>
    </source>
</reference>
<comment type="caution">
    <text evidence="2">The sequence shown here is derived from an EMBL/GenBank/DDBJ whole genome shotgun (WGS) entry which is preliminary data.</text>
</comment>
<dbReference type="AlphaFoldDB" id="A0ABD0P8F5"/>
<gene>
    <name evidence="2" type="ORF">M9458_034808</name>
</gene>
<proteinExistence type="predicted"/>
<feature type="non-terminal residue" evidence="2">
    <location>
        <position position="50"/>
    </location>
</feature>
<name>A0ABD0P8F5_CIRMR</name>
<accession>A0ABD0P8F5</accession>
<feature type="non-terminal residue" evidence="2">
    <location>
        <position position="1"/>
    </location>
</feature>
<dbReference type="EMBL" id="JAMKFB020000017">
    <property type="protein sequence ID" value="KAL0170212.1"/>
    <property type="molecule type" value="Genomic_DNA"/>
</dbReference>
<evidence type="ECO:0000259" key="1">
    <source>
        <dbReference type="Pfam" id="PF04366"/>
    </source>
</evidence>
<keyword evidence="3" id="KW-1185">Reference proteome</keyword>
<evidence type="ECO:0000313" key="3">
    <source>
        <dbReference type="Proteomes" id="UP001529510"/>
    </source>
</evidence>
<evidence type="ECO:0000313" key="2">
    <source>
        <dbReference type="EMBL" id="KAL0170212.1"/>
    </source>
</evidence>
<feature type="domain" description="Ysc84 actin-binding" evidence="1">
    <location>
        <begin position="1"/>
        <end position="31"/>
    </location>
</feature>